<dbReference type="InterPro" id="IPR000866">
    <property type="entry name" value="AhpC/TSA"/>
</dbReference>
<feature type="signal peptide" evidence="2">
    <location>
        <begin position="1"/>
        <end position="20"/>
    </location>
</feature>
<accession>A0ABV0EEH2</accession>
<evidence type="ECO:0000256" key="1">
    <source>
        <dbReference type="ARBA" id="ARBA00023284"/>
    </source>
</evidence>
<dbReference type="PROSITE" id="PS51352">
    <property type="entry name" value="THIOREDOXIN_2"/>
    <property type="match status" value="1"/>
</dbReference>
<dbReference type="InterPro" id="IPR036249">
    <property type="entry name" value="Thioredoxin-like_sf"/>
</dbReference>
<evidence type="ECO:0000256" key="2">
    <source>
        <dbReference type="SAM" id="SignalP"/>
    </source>
</evidence>
<feature type="domain" description="Thioredoxin" evidence="3">
    <location>
        <begin position="12"/>
        <end position="149"/>
    </location>
</feature>
<name>A0ABV0EEH2_9BURK</name>
<keyword evidence="1" id="KW-0676">Redox-active center</keyword>
<comment type="caution">
    <text evidence="4">The sequence shown here is derived from an EMBL/GenBank/DDBJ whole genome shotgun (WGS) entry which is preliminary data.</text>
</comment>
<dbReference type="PANTHER" id="PTHR42852">
    <property type="entry name" value="THIOL:DISULFIDE INTERCHANGE PROTEIN DSBE"/>
    <property type="match status" value="1"/>
</dbReference>
<dbReference type="RefSeq" id="WP_347308165.1">
    <property type="nucleotide sequence ID" value="NZ_JBAJEX010000005.1"/>
</dbReference>
<gene>
    <name evidence="4" type="ORF">V6E02_07510</name>
</gene>
<dbReference type="EMBL" id="JBAJEX010000005">
    <property type="protein sequence ID" value="MEO1767055.1"/>
    <property type="molecule type" value="Genomic_DNA"/>
</dbReference>
<keyword evidence="5" id="KW-1185">Reference proteome</keyword>
<dbReference type="InterPro" id="IPR013766">
    <property type="entry name" value="Thioredoxin_domain"/>
</dbReference>
<evidence type="ECO:0000313" key="5">
    <source>
        <dbReference type="Proteomes" id="UP001482231"/>
    </source>
</evidence>
<organism evidence="4 5">
    <name type="scientific">Thiobacter aerophilum</name>
    <dbReference type="NCBI Taxonomy" id="3121275"/>
    <lineage>
        <taxon>Bacteria</taxon>
        <taxon>Pseudomonadati</taxon>
        <taxon>Pseudomonadota</taxon>
        <taxon>Betaproteobacteria</taxon>
        <taxon>Burkholderiales</taxon>
        <taxon>Thiobacteraceae</taxon>
        <taxon>Thiobacter</taxon>
    </lineage>
</organism>
<dbReference type="InterPro" id="IPR050553">
    <property type="entry name" value="Thioredoxin_ResA/DsbE_sf"/>
</dbReference>
<dbReference type="Gene3D" id="3.40.30.10">
    <property type="entry name" value="Glutaredoxin"/>
    <property type="match status" value="1"/>
</dbReference>
<dbReference type="InterPro" id="IPR017937">
    <property type="entry name" value="Thioredoxin_CS"/>
</dbReference>
<dbReference type="PANTHER" id="PTHR42852:SF13">
    <property type="entry name" value="PROTEIN DIPZ"/>
    <property type="match status" value="1"/>
</dbReference>
<sequence>MLRRLLAVLLLGLAPLASSAFTLTDTQGKTHRLADYRGKWVLVNFWATWCPPCLEEMPDLQKLHETRKDLVVIGIAMDWRDPEYVKKFADDLFVTFPIVLGNPQIAGQIGQVQGLPTTYLYDPEGRLAAYNVGALTRAAVESYIARKSAPAKK</sequence>
<dbReference type="Proteomes" id="UP001482231">
    <property type="component" value="Unassembled WGS sequence"/>
</dbReference>
<proteinExistence type="predicted"/>
<dbReference type="Pfam" id="PF00578">
    <property type="entry name" value="AhpC-TSA"/>
    <property type="match status" value="1"/>
</dbReference>
<evidence type="ECO:0000313" key="4">
    <source>
        <dbReference type="EMBL" id="MEO1767055.1"/>
    </source>
</evidence>
<reference evidence="4 5" key="1">
    <citation type="submission" date="2024-02" db="EMBL/GenBank/DDBJ databases">
        <title>New thermophilic sulfur-oxidizing bacteria from a hot springs of the Uzon caldera (Kamchatka, Russia).</title>
        <authorList>
            <person name="Dukat A.M."/>
            <person name="Elcheninov A.G."/>
            <person name="Frolov E.N."/>
        </authorList>
    </citation>
    <scope>NUCLEOTIDE SEQUENCE [LARGE SCALE GENOMIC DNA]</scope>
    <source>
        <strain evidence="4 5">AK1</strain>
    </source>
</reference>
<feature type="chain" id="PRO_5047064396" evidence="2">
    <location>
        <begin position="21"/>
        <end position="153"/>
    </location>
</feature>
<keyword evidence="2" id="KW-0732">Signal</keyword>
<dbReference type="CDD" id="cd02966">
    <property type="entry name" value="TlpA_like_family"/>
    <property type="match status" value="1"/>
</dbReference>
<protein>
    <submittedName>
        <fullName evidence="4">TlpA disulfide reductase family protein</fullName>
    </submittedName>
</protein>
<evidence type="ECO:0000259" key="3">
    <source>
        <dbReference type="PROSITE" id="PS51352"/>
    </source>
</evidence>
<dbReference type="PROSITE" id="PS00194">
    <property type="entry name" value="THIOREDOXIN_1"/>
    <property type="match status" value="1"/>
</dbReference>
<dbReference type="SUPFAM" id="SSF52833">
    <property type="entry name" value="Thioredoxin-like"/>
    <property type="match status" value="1"/>
</dbReference>